<dbReference type="AlphaFoldDB" id="A0A4V2YIN0"/>
<comment type="caution">
    <text evidence="1">The sequence shown here is derived from an EMBL/GenBank/DDBJ whole genome shotgun (WGS) entry which is preliminary data.</text>
</comment>
<dbReference type="RefSeq" id="WP_132494698.1">
    <property type="nucleotide sequence ID" value="NZ_SMKW01000125.1"/>
</dbReference>
<dbReference type="EMBL" id="SMKW01000125">
    <property type="protein sequence ID" value="TDD35437.1"/>
    <property type="molecule type" value="Genomic_DNA"/>
</dbReference>
<accession>A0A4V2YIN0</accession>
<protein>
    <submittedName>
        <fullName evidence="1">Uncharacterized protein</fullName>
    </submittedName>
</protein>
<evidence type="ECO:0000313" key="1">
    <source>
        <dbReference type="EMBL" id="TDD35437.1"/>
    </source>
</evidence>
<gene>
    <name evidence="1" type="ORF">E1288_43160</name>
</gene>
<sequence length="190" mass="21282">MRSWLKWGIPLAIVVLLGAAGGGVLLSQYVYRDTPADQLSNTTTEPGSGMTSTLGIVYTPDAAAHPDLPTVQDLLDNHFRSINDKNYDRWKSTVVRSKWLELPKDKWMANYDTTRDFDWTVHRIDPGPDGSLLVMLTFRSNQALEDAPAQAKSTCVTWNVVYPLVLDEMRQGLRLDTSKLPNSALFKPCE</sequence>
<dbReference type="Proteomes" id="UP000294947">
    <property type="component" value="Unassembled WGS sequence"/>
</dbReference>
<dbReference type="OrthoDB" id="5181866at2"/>
<reference evidence="1 2" key="1">
    <citation type="submission" date="2019-03" db="EMBL/GenBank/DDBJ databases">
        <title>Draft genome sequences of novel Actinobacteria.</title>
        <authorList>
            <person name="Sahin N."/>
            <person name="Ay H."/>
            <person name="Saygin H."/>
        </authorList>
    </citation>
    <scope>NUCLEOTIDE SEQUENCE [LARGE SCALE GENOMIC DNA]</scope>
    <source>
        <strain evidence="1 2">7K502</strain>
    </source>
</reference>
<evidence type="ECO:0000313" key="2">
    <source>
        <dbReference type="Proteomes" id="UP000294947"/>
    </source>
</evidence>
<proteinExistence type="predicted"/>
<name>A0A4V2YIN0_9PSEU</name>
<organism evidence="1 2">
    <name type="scientific">Saccharopolyspora elongata</name>
    <dbReference type="NCBI Taxonomy" id="2530387"/>
    <lineage>
        <taxon>Bacteria</taxon>
        <taxon>Bacillati</taxon>
        <taxon>Actinomycetota</taxon>
        <taxon>Actinomycetes</taxon>
        <taxon>Pseudonocardiales</taxon>
        <taxon>Pseudonocardiaceae</taxon>
        <taxon>Saccharopolyspora</taxon>
    </lineage>
</organism>
<keyword evidence="2" id="KW-1185">Reference proteome</keyword>